<keyword evidence="4" id="KW-1185">Reference proteome</keyword>
<feature type="region of interest" description="Disordered" evidence="1">
    <location>
        <begin position="1"/>
        <end position="27"/>
    </location>
</feature>
<feature type="region of interest" description="Disordered" evidence="1">
    <location>
        <begin position="205"/>
        <end position="236"/>
    </location>
</feature>
<dbReference type="SUPFAM" id="SSF49879">
    <property type="entry name" value="SMAD/FHA domain"/>
    <property type="match status" value="1"/>
</dbReference>
<dbReference type="GeneID" id="94427373"/>
<evidence type="ECO:0000313" key="3">
    <source>
        <dbReference type="EMBL" id="PHJ22184.1"/>
    </source>
</evidence>
<comment type="caution">
    <text evidence="3">The sequence shown here is derived from an EMBL/GenBank/DDBJ whole genome shotgun (WGS) entry which is preliminary data.</text>
</comment>
<protein>
    <submittedName>
        <fullName evidence="3">Pina</fullName>
    </submittedName>
</protein>
<feature type="region of interest" description="Disordered" evidence="1">
    <location>
        <begin position="43"/>
        <end position="62"/>
    </location>
</feature>
<feature type="region of interest" description="Disordered" evidence="1">
    <location>
        <begin position="483"/>
        <end position="513"/>
    </location>
</feature>
<feature type="domain" description="FHA" evidence="2">
    <location>
        <begin position="135"/>
        <end position="188"/>
    </location>
</feature>
<gene>
    <name evidence="3" type="ORF">CSUI_003967</name>
</gene>
<sequence>MESGSEASPPAQGEPPQNGSSAFTPDCREPVAFAVPASVVPRSRSTNAGAAQAEAKTGVEEKEQITSACGLPRVIDLKAAYVYEPPPWALGGPAANTTDALDRAFNNPYFPSLVLEVIRDGVVIEQMPLTGRGWWLLGSLKDQVHVLYEHPFVSRRHLVLQFAARPPFHLYCMDLSSSYGTVCNGVRLTPHEPFLVYKARAREEVSPSQEDDDFVSIPSPPSAAGGGDSPSGLDGTEQESVLIVGGKKNTRRFFVIKRREDGGGPLTPELRMGDPTSSSLPSIEKRRDPAAAAESTQQATGKPGAAARKRRVKLWPESESDTSAKPREKETATCRSEVCLSQVALTDGRVLDGEEGEALLEKLQTSPGRQQEELTGFESVKTKSRRLTGKEPEAAERGQSDSDEETQEQRERRERIEANCEAMMFDEDDDFFDRSRQPSATRTRRAREKSGEVLTEAILRKRIHGLENRLKACVAELASLRGERTEKAHEKSGRSETDGDTASAAAEAATGGVDPLDAFMAGVQTSLAGEERQKVEGNKRAIEAELKEAKRLLSILQS</sequence>
<evidence type="ECO:0000313" key="4">
    <source>
        <dbReference type="Proteomes" id="UP000221165"/>
    </source>
</evidence>
<dbReference type="EMBL" id="MIGC01001789">
    <property type="protein sequence ID" value="PHJ22184.1"/>
    <property type="molecule type" value="Genomic_DNA"/>
</dbReference>
<dbReference type="InterPro" id="IPR050923">
    <property type="entry name" value="Cell_Proc_Reg/RNA_Proc"/>
</dbReference>
<feature type="region of interest" description="Disordered" evidence="1">
    <location>
        <begin position="258"/>
        <end position="336"/>
    </location>
</feature>
<dbReference type="Pfam" id="PF00498">
    <property type="entry name" value="FHA"/>
    <property type="match status" value="1"/>
</dbReference>
<dbReference type="Gene3D" id="2.60.200.20">
    <property type="match status" value="1"/>
</dbReference>
<feature type="compositionally biased region" description="Low complexity" evidence="1">
    <location>
        <begin position="500"/>
        <end position="512"/>
    </location>
</feature>
<dbReference type="VEuPathDB" id="ToxoDB:CSUI_003967"/>
<dbReference type="InterPro" id="IPR008984">
    <property type="entry name" value="SMAD_FHA_dom_sf"/>
</dbReference>
<feature type="region of interest" description="Disordered" evidence="1">
    <location>
        <begin position="356"/>
        <end position="451"/>
    </location>
</feature>
<dbReference type="OrthoDB" id="444265at2759"/>
<proteinExistence type="predicted"/>
<feature type="compositionally biased region" description="Basic and acidic residues" evidence="1">
    <location>
        <begin position="322"/>
        <end position="332"/>
    </location>
</feature>
<dbReference type="RefSeq" id="XP_067923861.1">
    <property type="nucleotide sequence ID" value="XM_068064162.1"/>
</dbReference>
<dbReference type="Proteomes" id="UP000221165">
    <property type="component" value="Unassembled WGS sequence"/>
</dbReference>
<name>A0A2C6L316_9APIC</name>
<dbReference type="PANTHER" id="PTHR23308">
    <property type="entry name" value="NUCLEAR INHIBITOR OF PROTEIN PHOSPHATASE-1"/>
    <property type="match status" value="1"/>
</dbReference>
<feature type="compositionally biased region" description="Basic and acidic residues" evidence="1">
    <location>
        <begin position="483"/>
        <end position="497"/>
    </location>
</feature>
<evidence type="ECO:0000259" key="2">
    <source>
        <dbReference type="PROSITE" id="PS50006"/>
    </source>
</evidence>
<organism evidence="3 4">
    <name type="scientific">Cystoisospora suis</name>
    <dbReference type="NCBI Taxonomy" id="483139"/>
    <lineage>
        <taxon>Eukaryota</taxon>
        <taxon>Sar</taxon>
        <taxon>Alveolata</taxon>
        <taxon>Apicomplexa</taxon>
        <taxon>Conoidasida</taxon>
        <taxon>Coccidia</taxon>
        <taxon>Eucoccidiorida</taxon>
        <taxon>Eimeriorina</taxon>
        <taxon>Sarcocystidae</taxon>
        <taxon>Cystoisospora</taxon>
    </lineage>
</organism>
<feature type="compositionally biased region" description="Basic and acidic residues" evidence="1">
    <location>
        <begin position="388"/>
        <end position="400"/>
    </location>
</feature>
<dbReference type="AlphaFoldDB" id="A0A2C6L316"/>
<accession>A0A2C6L316</accession>
<evidence type="ECO:0000256" key="1">
    <source>
        <dbReference type="SAM" id="MobiDB-lite"/>
    </source>
</evidence>
<reference evidence="3 4" key="1">
    <citation type="journal article" date="2017" name="Int. J. Parasitol.">
        <title>The genome of the protozoan parasite Cystoisospora suis and a reverse vaccinology approach to identify vaccine candidates.</title>
        <authorList>
            <person name="Palmieri N."/>
            <person name="Shrestha A."/>
            <person name="Ruttkowski B."/>
            <person name="Beck T."/>
            <person name="Vogl C."/>
            <person name="Tomley F."/>
            <person name="Blake D.P."/>
            <person name="Joachim A."/>
        </authorList>
    </citation>
    <scope>NUCLEOTIDE SEQUENCE [LARGE SCALE GENOMIC DNA]</scope>
    <source>
        <strain evidence="3 4">Wien I</strain>
    </source>
</reference>
<dbReference type="InterPro" id="IPR000253">
    <property type="entry name" value="FHA_dom"/>
</dbReference>
<feature type="compositionally biased region" description="Basic and acidic residues" evidence="1">
    <location>
        <begin position="407"/>
        <end position="418"/>
    </location>
</feature>
<dbReference type="PROSITE" id="PS50006">
    <property type="entry name" value="FHA_DOMAIN"/>
    <property type="match status" value="1"/>
</dbReference>